<dbReference type="AlphaFoldDB" id="T0ITY4"/>
<name>T0ITY4_9SPHN</name>
<feature type="region of interest" description="Disordered" evidence="1">
    <location>
        <begin position="61"/>
        <end position="91"/>
    </location>
</feature>
<keyword evidence="3" id="KW-1185">Reference proteome</keyword>
<protein>
    <submittedName>
        <fullName evidence="2">Uncharacterized protein</fullName>
    </submittedName>
</protein>
<organism evidence="2 3">
    <name type="scientific">Novosphingobium lindaniclasticum LE124</name>
    <dbReference type="NCBI Taxonomy" id="1096930"/>
    <lineage>
        <taxon>Bacteria</taxon>
        <taxon>Pseudomonadati</taxon>
        <taxon>Pseudomonadota</taxon>
        <taxon>Alphaproteobacteria</taxon>
        <taxon>Sphingomonadales</taxon>
        <taxon>Sphingomonadaceae</taxon>
        <taxon>Novosphingobium</taxon>
    </lineage>
</organism>
<reference evidence="2 3" key="1">
    <citation type="journal article" date="2013" name="Genome Announc.">
        <title>Genome Sequence of Novosphingobium lindaniclasticum LE124T, Isolated from a Hexachlorocyclohexane Dumpsite.</title>
        <authorList>
            <person name="Saxena A."/>
            <person name="Nayyar N."/>
            <person name="Sangwan N."/>
            <person name="Kumari R."/>
            <person name="Khurana J.P."/>
            <person name="Lal R."/>
        </authorList>
    </citation>
    <scope>NUCLEOTIDE SEQUENCE [LARGE SCALE GENOMIC DNA]</scope>
    <source>
        <strain evidence="2 3">LE124</strain>
    </source>
</reference>
<dbReference type="Proteomes" id="UP000015527">
    <property type="component" value="Unassembled WGS sequence"/>
</dbReference>
<evidence type="ECO:0000256" key="1">
    <source>
        <dbReference type="SAM" id="MobiDB-lite"/>
    </source>
</evidence>
<gene>
    <name evidence="2" type="ORF">L284_11735</name>
</gene>
<dbReference type="OrthoDB" id="7433436at2"/>
<dbReference type="RefSeq" id="WP_021234193.1">
    <property type="nucleotide sequence ID" value="NZ_ATHL01000076.1"/>
</dbReference>
<evidence type="ECO:0000313" key="2">
    <source>
        <dbReference type="EMBL" id="EQB15300.1"/>
    </source>
</evidence>
<proteinExistence type="predicted"/>
<dbReference type="PATRIC" id="fig|1096930.3.peg.2334"/>
<feature type="compositionally biased region" description="Acidic residues" evidence="1">
    <location>
        <begin position="62"/>
        <end position="91"/>
    </location>
</feature>
<accession>T0ITY4</accession>
<comment type="caution">
    <text evidence="2">The sequence shown here is derived from an EMBL/GenBank/DDBJ whole genome shotgun (WGS) entry which is preliminary data.</text>
</comment>
<dbReference type="EMBL" id="ATHL01000076">
    <property type="protein sequence ID" value="EQB15300.1"/>
    <property type="molecule type" value="Genomic_DNA"/>
</dbReference>
<evidence type="ECO:0000313" key="3">
    <source>
        <dbReference type="Proteomes" id="UP000015527"/>
    </source>
</evidence>
<sequence>MPIAKFETPEGDEVEVDPADVVNISEGAEDETTTIELDSGEEITVVATRLEAAAELGLDPLDFVDADDDDALAEDYDDDDADSGEDGYEDE</sequence>